<evidence type="ECO:0000313" key="2">
    <source>
        <dbReference type="Proteomes" id="UP000177092"/>
    </source>
</evidence>
<evidence type="ECO:0008006" key="3">
    <source>
        <dbReference type="Google" id="ProtNLM"/>
    </source>
</evidence>
<dbReference type="AlphaFoldDB" id="A0A1F6A7G0"/>
<name>A0A1F6A7G0_9BACT</name>
<gene>
    <name evidence="1" type="ORF">A3D03_06505</name>
</gene>
<dbReference type="Proteomes" id="UP000177092">
    <property type="component" value="Unassembled WGS sequence"/>
</dbReference>
<evidence type="ECO:0000313" key="1">
    <source>
        <dbReference type="EMBL" id="OGG20473.1"/>
    </source>
</evidence>
<protein>
    <recommendedName>
        <fullName evidence="3">SpoVT-AbrB domain-containing protein</fullName>
    </recommendedName>
</protein>
<dbReference type="STRING" id="1798384.A3D03_06505"/>
<reference evidence="1 2" key="1">
    <citation type="journal article" date="2016" name="Nat. Commun.">
        <title>Thousands of microbial genomes shed light on interconnected biogeochemical processes in an aquifer system.</title>
        <authorList>
            <person name="Anantharaman K."/>
            <person name="Brown C.T."/>
            <person name="Hug L.A."/>
            <person name="Sharon I."/>
            <person name="Castelle C.J."/>
            <person name="Probst A.J."/>
            <person name="Thomas B.C."/>
            <person name="Singh A."/>
            <person name="Wilkins M.J."/>
            <person name="Karaoz U."/>
            <person name="Brodie E.L."/>
            <person name="Williams K.H."/>
            <person name="Hubbard S.S."/>
            <person name="Banfield J.F."/>
        </authorList>
    </citation>
    <scope>NUCLEOTIDE SEQUENCE [LARGE SCALE GENOMIC DNA]</scope>
</reference>
<comment type="caution">
    <text evidence="1">The sequence shown here is derived from an EMBL/GenBank/DDBJ whole genome shotgun (WGS) entry which is preliminary data.</text>
</comment>
<dbReference type="EMBL" id="MFJN01000046">
    <property type="protein sequence ID" value="OGG20473.1"/>
    <property type="molecule type" value="Genomic_DNA"/>
</dbReference>
<sequence>MQVQTIFKAGNSDVVALPKELGFKKGDKVIVEKAAENEVLVKRVTSRKTKATASRTEFDRWLKVFIDENGEILDELAQR</sequence>
<proteinExistence type="predicted"/>
<organism evidence="1 2">
    <name type="scientific">Candidatus Gottesmanbacteria bacterium RIFCSPHIGHO2_02_FULL_40_13</name>
    <dbReference type="NCBI Taxonomy" id="1798384"/>
    <lineage>
        <taxon>Bacteria</taxon>
        <taxon>Candidatus Gottesmaniibacteriota</taxon>
    </lineage>
</organism>
<accession>A0A1F6A7G0</accession>
<dbReference type="SUPFAM" id="SSF89447">
    <property type="entry name" value="AbrB/MazE/MraZ-like"/>
    <property type="match status" value="1"/>
</dbReference>
<dbReference type="InterPro" id="IPR037914">
    <property type="entry name" value="SpoVT-AbrB_sf"/>
</dbReference>